<dbReference type="PANTHER" id="PTHR11552">
    <property type="entry name" value="GLUCOSE-METHANOL-CHOLINE GMC OXIDOREDUCTASE"/>
    <property type="match status" value="1"/>
</dbReference>
<evidence type="ECO:0000256" key="5">
    <source>
        <dbReference type="ARBA" id="ARBA00022827"/>
    </source>
</evidence>
<comment type="caution">
    <text evidence="12">The sequence shown here is derived from an EMBL/GenBank/DDBJ whole genome shotgun (WGS) entry which is preliminary data.</text>
</comment>
<proteinExistence type="inferred from homology"/>
<dbReference type="Gene3D" id="3.50.50.60">
    <property type="entry name" value="FAD/NAD(P)-binding domain"/>
    <property type="match status" value="1"/>
</dbReference>
<dbReference type="PANTHER" id="PTHR11552:SF201">
    <property type="entry name" value="GLUCOSE-METHANOL-CHOLINE OXIDOREDUCTASE N-TERMINAL DOMAIN-CONTAINING PROTEIN"/>
    <property type="match status" value="1"/>
</dbReference>
<evidence type="ECO:0000256" key="9">
    <source>
        <dbReference type="RuleBase" id="RU003968"/>
    </source>
</evidence>
<accession>A0A4V3XFN7</accession>
<feature type="active site" description="Proton donor" evidence="7">
    <location>
        <position position="534"/>
    </location>
</feature>
<evidence type="ECO:0000256" key="3">
    <source>
        <dbReference type="ARBA" id="ARBA00022630"/>
    </source>
</evidence>
<evidence type="ECO:0000259" key="11">
    <source>
        <dbReference type="PROSITE" id="PS00624"/>
    </source>
</evidence>
<sequence>MAANLEDVANKAFDYVIVGGGTAGLVLAARLSEDSNTSVLVLEAGAANMNDPAILRPVSYGALFGNPAYDWDHCTVSQKHCNGAVFNWPRGRGLGGSSAINFFCWTRPPAEEIDEIEKLGNPGWNWKNYQKYSQKVERFIAPSAEAAKKHDLRVDGWTNGTKGPLITSFPKTIISTELEYQKTLLNLGFTHAKDPLGGDSKGVFFTTQTVDPATHTRSYSTTAYYLPAKGRKNLTVLVNAYCNRILTETAASGSVVGKAVEFTYDGKLQTVNVGKEVILSAGALKSPQILELSGIGKKDVLQKLDIPVKLDLPVGENVQEHVYASISFELRDGIEHDTLDALSDPKVLEEHLNLHEKGEGIFTMGLMGFSFCPLQSYTERADEIHKAAREKILAKADKYPPGLLEQYEIQLDRLSRAAPGCETVNIPGFVSFPNPPTPGKKYFSVLAVMNHQFSRGTIHCSTKDPRVDPDYDPHYFEEEIDLQSFVECVKFAKNLKKTSPFKELVVAEINPGPKCTTDEQIADWLKKYLATTYHTAGSVSMLPEDKGGVVDPTLKVYGTDNIRVVDMSVIPLLFAGHPQATLYALAEQAADIIKGSL</sequence>
<feature type="active site" description="Proton acceptor" evidence="7">
    <location>
        <position position="577"/>
    </location>
</feature>
<feature type="domain" description="Glucose-methanol-choline oxidoreductase N-terminal" evidence="10">
    <location>
        <begin position="91"/>
        <end position="114"/>
    </location>
</feature>
<dbReference type="EMBL" id="SGPL01000082">
    <property type="protein sequence ID" value="THH18243.1"/>
    <property type="molecule type" value="Genomic_DNA"/>
</dbReference>
<comment type="cofactor">
    <cofactor evidence="1 8">
        <name>FAD</name>
        <dbReference type="ChEBI" id="CHEBI:57692"/>
    </cofactor>
</comment>
<evidence type="ECO:0000259" key="10">
    <source>
        <dbReference type="PROSITE" id="PS00623"/>
    </source>
</evidence>
<gene>
    <name evidence="12" type="ORF">EW146_g2705</name>
</gene>
<dbReference type="Pfam" id="PF00732">
    <property type="entry name" value="GMC_oxred_N"/>
    <property type="match status" value="1"/>
</dbReference>
<keyword evidence="3 9" id="KW-0285">Flavoprotein</keyword>
<feature type="domain" description="Glucose-methanol-choline oxidoreductase N-terminal" evidence="11">
    <location>
        <begin position="282"/>
        <end position="296"/>
    </location>
</feature>
<dbReference type="SUPFAM" id="SSF51905">
    <property type="entry name" value="FAD/NAD(P)-binding domain"/>
    <property type="match status" value="1"/>
</dbReference>
<evidence type="ECO:0000256" key="2">
    <source>
        <dbReference type="ARBA" id="ARBA00010790"/>
    </source>
</evidence>
<dbReference type="GO" id="GO:0016614">
    <property type="term" value="F:oxidoreductase activity, acting on CH-OH group of donors"/>
    <property type="evidence" value="ECO:0007669"/>
    <property type="project" value="InterPro"/>
</dbReference>
<organism evidence="12 13">
    <name type="scientific">Bondarzewia mesenterica</name>
    <dbReference type="NCBI Taxonomy" id="1095465"/>
    <lineage>
        <taxon>Eukaryota</taxon>
        <taxon>Fungi</taxon>
        <taxon>Dikarya</taxon>
        <taxon>Basidiomycota</taxon>
        <taxon>Agaricomycotina</taxon>
        <taxon>Agaricomycetes</taxon>
        <taxon>Russulales</taxon>
        <taxon>Bondarzewiaceae</taxon>
        <taxon>Bondarzewia</taxon>
    </lineage>
</organism>
<keyword evidence="6" id="KW-0560">Oxidoreductase</keyword>
<dbReference type="GO" id="GO:0050660">
    <property type="term" value="F:flavin adenine dinucleotide binding"/>
    <property type="evidence" value="ECO:0007669"/>
    <property type="project" value="InterPro"/>
</dbReference>
<dbReference type="PROSITE" id="PS00623">
    <property type="entry name" value="GMC_OXRED_1"/>
    <property type="match status" value="1"/>
</dbReference>
<dbReference type="PROSITE" id="PS00624">
    <property type="entry name" value="GMC_OXRED_2"/>
    <property type="match status" value="1"/>
</dbReference>
<dbReference type="AlphaFoldDB" id="A0A4V3XFN7"/>
<evidence type="ECO:0000256" key="4">
    <source>
        <dbReference type="ARBA" id="ARBA00022729"/>
    </source>
</evidence>
<dbReference type="InterPro" id="IPR036188">
    <property type="entry name" value="FAD/NAD-bd_sf"/>
</dbReference>
<keyword evidence="4" id="KW-0732">Signal</keyword>
<keyword evidence="13" id="KW-1185">Reference proteome</keyword>
<evidence type="ECO:0000313" key="12">
    <source>
        <dbReference type="EMBL" id="THH18243.1"/>
    </source>
</evidence>
<dbReference type="PIRSF" id="PIRSF000137">
    <property type="entry name" value="Alcohol_oxidase"/>
    <property type="match status" value="1"/>
</dbReference>
<evidence type="ECO:0000256" key="7">
    <source>
        <dbReference type="PIRSR" id="PIRSR000137-1"/>
    </source>
</evidence>
<evidence type="ECO:0000313" key="13">
    <source>
        <dbReference type="Proteomes" id="UP000310158"/>
    </source>
</evidence>
<dbReference type="InterPro" id="IPR012132">
    <property type="entry name" value="GMC_OxRdtase"/>
</dbReference>
<dbReference type="SUPFAM" id="SSF54373">
    <property type="entry name" value="FAD-linked reductases, C-terminal domain"/>
    <property type="match status" value="1"/>
</dbReference>
<keyword evidence="5 8" id="KW-0274">FAD</keyword>
<comment type="similarity">
    <text evidence="2 9">Belongs to the GMC oxidoreductase family.</text>
</comment>
<evidence type="ECO:0000256" key="6">
    <source>
        <dbReference type="ARBA" id="ARBA00023002"/>
    </source>
</evidence>
<dbReference type="Proteomes" id="UP000310158">
    <property type="component" value="Unassembled WGS sequence"/>
</dbReference>
<dbReference type="Pfam" id="PF05199">
    <property type="entry name" value="GMC_oxred_C"/>
    <property type="match status" value="1"/>
</dbReference>
<dbReference type="OrthoDB" id="269227at2759"/>
<dbReference type="InterPro" id="IPR000172">
    <property type="entry name" value="GMC_OxRdtase_N"/>
</dbReference>
<dbReference type="InterPro" id="IPR007867">
    <property type="entry name" value="GMC_OxRtase_C"/>
</dbReference>
<protein>
    <recommendedName>
        <fullName evidence="10 11">Glucose-methanol-choline oxidoreductase N-terminal domain-containing protein</fullName>
    </recommendedName>
</protein>
<evidence type="ECO:0000256" key="1">
    <source>
        <dbReference type="ARBA" id="ARBA00001974"/>
    </source>
</evidence>
<feature type="binding site" evidence="8">
    <location>
        <begin position="578"/>
        <end position="579"/>
    </location>
    <ligand>
        <name>FAD</name>
        <dbReference type="ChEBI" id="CHEBI:57692"/>
    </ligand>
</feature>
<dbReference type="Gene3D" id="3.30.560.10">
    <property type="entry name" value="Glucose Oxidase, domain 3"/>
    <property type="match status" value="1"/>
</dbReference>
<name>A0A4V3XFN7_9AGAM</name>
<evidence type="ECO:0000256" key="8">
    <source>
        <dbReference type="PIRSR" id="PIRSR000137-2"/>
    </source>
</evidence>
<reference evidence="12 13" key="1">
    <citation type="submission" date="2019-02" db="EMBL/GenBank/DDBJ databases">
        <title>Genome sequencing of the rare red list fungi Bondarzewia mesenterica.</title>
        <authorList>
            <person name="Buettner E."/>
            <person name="Kellner H."/>
        </authorList>
    </citation>
    <scope>NUCLEOTIDE SEQUENCE [LARGE SCALE GENOMIC DNA]</scope>
    <source>
        <strain evidence="12 13">DSM 108281</strain>
    </source>
</reference>